<dbReference type="KEGG" id="clu:CLUG_04681"/>
<name>C4Y904_CLAL4</name>
<accession>C4Y904</accession>
<evidence type="ECO:0000256" key="1">
    <source>
        <dbReference type="ARBA" id="ARBA00004123"/>
    </source>
</evidence>
<evidence type="ECO:0000313" key="11">
    <source>
        <dbReference type="Proteomes" id="UP000007703"/>
    </source>
</evidence>
<gene>
    <name evidence="10" type="ORF">CLUG_04681</name>
</gene>
<dbReference type="GO" id="GO:0000981">
    <property type="term" value="F:DNA-binding transcription factor activity, RNA polymerase II-specific"/>
    <property type="evidence" value="ECO:0007669"/>
    <property type="project" value="TreeGrafter"/>
</dbReference>
<dbReference type="PROSITE" id="PS00028">
    <property type="entry name" value="ZINC_FINGER_C2H2_1"/>
    <property type="match status" value="1"/>
</dbReference>
<feature type="transmembrane region" description="Helical" evidence="8">
    <location>
        <begin position="58"/>
        <end position="75"/>
    </location>
</feature>
<evidence type="ECO:0000256" key="3">
    <source>
        <dbReference type="ARBA" id="ARBA00022771"/>
    </source>
</evidence>
<dbReference type="AlphaFoldDB" id="C4Y904"/>
<dbReference type="PROSITE" id="PS50157">
    <property type="entry name" value="ZINC_FINGER_C2H2_2"/>
    <property type="match status" value="1"/>
</dbReference>
<dbReference type="InterPro" id="IPR036236">
    <property type="entry name" value="Znf_C2H2_sf"/>
</dbReference>
<reference evidence="10 11" key="1">
    <citation type="journal article" date="2009" name="Nature">
        <title>Evolution of pathogenicity and sexual reproduction in eight Candida genomes.</title>
        <authorList>
            <person name="Butler G."/>
            <person name="Rasmussen M.D."/>
            <person name="Lin M.F."/>
            <person name="Santos M.A."/>
            <person name="Sakthikumar S."/>
            <person name="Munro C.A."/>
            <person name="Rheinbay E."/>
            <person name="Grabherr M."/>
            <person name="Forche A."/>
            <person name="Reedy J.L."/>
            <person name="Agrafioti I."/>
            <person name="Arnaud M.B."/>
            <person name="Bates S."/>
            <person name="Brown A.J."/>
            <person name="Brunke S."/>
            <person name="Costanzo M.C."/>
            <person name="Fitzpatrick D.A."/>
            <person name="de Groot P.W."/>
            <person name="Harris D."/>
            <person name="Hoyer L.L."/>
            <person name="Hube B."/>
            <person name="Klis F.M."/>
            <person name="Kodira C."/>
            <person name="Lennard N."/>
            <person name="Logue M.E."/>
            <person name="Martin R."/>
            <person name="Neiman A.M."/>
            <person name="Nikolaou E."/>
            <person name="Quail M.A."/>
            <person name="Quinn J."/>
            <person name="Santos M.C."/>
            <person name="Schmitzberger F.F."/>
            <person name="Sherlock G."/>
            <person name="Shah P."/>
            <person name="Silverstein K.A."/>
            <person name="Skrzypek M.S."/>
            <person name="Soll D."/>
            <person name="Staggs R."/>
            <person name="Stansfield I."/>
            <person name="Stumpf M.P."/>
            <person name="Sudbery P.E."/>
            <person name="Srikantha T."/>
            <person name="Zeng Q."/>
            <person name="Berman J."/>
            <person name="Berriman M."/>
            <person name="Heitman J."/>
            <person name="Gow N.A."/>
            <person name="Lorenz M.C."/>
            <person name="Birren B.W."/>
            <person name="Kellis M."/>
            <person name="Cuomo C.A."/>
        </authorList>
    </citation>
    <scope>NUCLEOTIDE SEQUENCE [LARGE SCALE GENOMIC DNA]</scope>
    <source>
        <strain evidence="10 11">ATCC 42720</strain>
    </source>
</reference>
<dbReference type="InterPro" id="IPR051643">
    <property type="entry name" value="Transcr_Reg_ZincFinger"/>
</dbReference>
<feature type="domain" description="C2H2-type" evidence="9">
    <location>
        <begin position="294"/>
        <end position="321"/>
    </location>
</feature>
<dbReference type="InterPro" id="IPR013087">
    <property type="entry name" value="Znf_C2H2_type"/>
</dbReference>
<dbReference type="GO" id="GO:0000978">
    <property type="term" value="F:RNA polymerase II cis-regulatory region sequence-specific DNA binding"/>
    <property type="evidence" value="ECO:0007669"/>
    <property type="project" value="TreeGrafter"/>
</dbReference>
<feature type="compositionally biased region" description="Acidic residues" evidence="7">
    <location>
        <begin position="267"/>
        <end position="289"/>
    </location>
</feature>
<keyword evidence="4" id="KW-0862">Zinc</keyword>
<dbReference type="HOGENOM" id="CLU_027007_0_0_1"/>
<feature type="region of interest" description="Disordered" evidence="7">
    <location>
        <begin position="208"/>
        <end position="295"/>
    </location>
</feature>
<dbReference type="OMA" id="FENGEIW"/>
<evidence type="ECO:0000256" key="7">
    <source>
        <dbReference type="SAM" id="MobiDB-lite"/>
    </source>
</evidence>
<dbReference type="OrthoDB" id="9439903at2759"/>
<feature type="transmembrane region" description="Helical" evidence="8">
    <location>
        <begin position="12"/>
        <end position="38"/>
    </location>
</feature>
<dbReference type="GO" id="GO:0005634">
    <property type="term" value="C:nucleus"/>
    <property type="evidence" value="ECO:0007669"/>
    <property type="project" value="UniProtKB-SubCell"/>
</dbReference>
<dbReference type="VEuPathDB" id="FungiDB:CLUG_04681"/>
<keyword evidence="2" id="KW-0479">Metal-binding</keyword>
<keyword evidence="8" id="KW-1133">Transmembrane helix</keyword>
<evidence type="ECO:0000259" key="9">
    <source>
        <dbReference type="PROSITE" id="PS50157"/>
    </source>
</evidence>
<feature type="compositionally biased region" description="Polar residues" evidence="7">
    <location>
        <begin position="226"/>
        <end position="257"/>
    </location>
</feature>
<protein>
    <recommendedName>
        <fullName evidence="9">C2H2-type domain-containing protein</fullName>
    </recommendedName>
</protein>
<dbReference type="SMART" id="SM00355">
    <property type="entry name" value="ZnF_C2H2"/>
    <property type="match status" value="2"/>
</dbReference>
<evidence type="ECO:0000256" key="6">
    <source>
        <dbReference type="PROSITE-ProRule" id="PRU00042"/>
    </source>
</evidence>
<keyword evidence="8" id="KW-0812">Transmembrane</keyword>
<dbReference type="GO" id="GO:0008270">
    <property type="term" value="F:zinc ion binding"/>
    <property type="evidence" value="ECO:0007669"/>
    <property type="project" value="UniProtKB-KW"/>
</dbReference>
<sequence>MSPSTFAFCHYTIHVFLTYAILVYTCSLYAAFFIFGILNFVDPIIVLPETSISRNPHLIFFFHTLAFLVAMSQRMEAESAFVKQINRLVKSLSNSLPSNVLFWLLASIVYYLFPIRYAFFPAQGSTSNKKATTESDIPPNLFPSIDDVSIDHETPISERKIVSSPAHPQPCSTGLTTRLLPFKNAKGEIEWAFTDDLPLGTDLESFESEKTKGIRTSGPKTEILSPVTSNSSNADSILSNQKQSGNHQIDTPSSTNSDYDKQKDEQGDGEEGEEDDLEGDGAIEGESAEDGQYHQCPHCDSKFKMRGYLTRHLKKHSLEKAYRCPFRESSVYVDEHDVTHQCHPTGGFSRRDTYKTHLKSRHFKYPEGVPAKKRAQSPGNCSMCGEWFENGEIWCEIHIEGGECRHLPQGFKGKSRIKNRLKKQMKRMMKEKKKRSQYIGNPIEQQSPIMSTPSSINTPIVNSAYDYNNSPTTSVSSSIGTHQTIHNSHDALYKASSQSMMPIQHHHEVFHNTNPVEMDYDDDYCLDTDQLSTATQFRDVHMYPMTGHMQSLNGYS</sequence>
<dbReference type="GeneID" id="8495892"/>
<evidence type="ECO:0000256" key="2">
    <source>
        <dbReference type="ARBA" id="ARBA00022723"/>
    </source>
</evidence>
<dbReference type="PANTHER" id="PTHR24396">
    <property type="entry name" value="ZINC FINGER PROTEIN"/>
    <property type="match status" value="1"/>
</dbReference>
<dbReference type="STRING" id="306902.C4Y904"/>
<dbReference type="PANTHER" id="PTHR24396:SF19">
    <property type="entry name" value="FI01119P"/>
    <property type="match status" value="1"/>
</dbReference>
<keyword evidence="8" id="KW-0472">Membrane</keyword>
<keyword evidence="3 6" id="KW-0863">Zinc-finger</keyword>
<proteinExistence type="predicted"/>
<evidence type="ECO:0000256" key="8">
    <source>
        <dbReference type="SAM" id="Phobius"/>
    </source>
</evidence>
<evidence type="ECO:0000313" key="10">
    <source>
        <dbReference type="EMBL" id="EEQ40553.1"/>
    </source>
</evidence>
<dbReference type="FunCoup" id="C4Y904">
    <property type="interactions" value="788"/>
</dbReference>
<keyword evidence="5" id="KW-0539">Nucleus</keyword>
<evidence type="ECO:0000256" key="5">
    <source>
        <dbReference type="ARBA" id="ARBA00023242"/>
    </source>
</evidence>
<dbReference type="Proteomes" id="UP000007703">
    <property type="component" value="Unassembled WGS sequence"/>
</dbReference>
<dbReference type="InParanoid" id="C4Y904"/>
<dbReference type="Gene3D" id="3.30.160.60">
    <property type="entry name" value="Classic Zinc Finger"/>
    <property type="match status" value="1"/>
</dbReference>
<dbReference type="EMBL" id="CH408080">
    <property type="protein sequence ID" value="EEQ40553.1"/>
    <property type="molecule type" value="Genomic_DNA"/>
</dbReference>
<feature type="transmembrane region" description="Helical" evidence="8">
    <location>
        <begin position="96"/>
        <end position="113"/>
    </location>
</feature>
<organism evidence="10 11">
    <name type="scientific">Clavispora lusitaniae (strain ATCC 42720)</name>
    <name type="common">Yeast</name>
    <name type="synonym">Candida lusitaniae</name>
    <dbReference type="NCBI Taxonomy" id="306902"/>
    <lineage>
        <taxon>Eukaryota</taxon>
        <taxon>Fungi</taxon>
        <taxon>Dikarya</taxon>
        <taxon>Ascomycota</taxon>
        <taxon>Saccharomycotina</taxon>
        <taxon>Pichiomycetes</taxon>
        <taxon>Metschnikowiaceae</taxon>
        <taxon>Clavispora</taxon>
    </lineage>
</organism>
<comment type="subcellular location">
    <subcellularLocation>
        <location evidence="1">Nucleus</location>
    </subcellularLocation>
</comment>
<evidence type="ECO:0000256" key="4">
    <source>
        <dbReference type="ARBA" id="ARBA00022833"/>
    </source>
</evidence>
<dbReference type="SUPFAM" id="SSF57667">
    <property type="entry name" value="beta-beta-alpha zinc fingers"/>
    <property type="match status" value="1"/>
</dbReference>